<feature type="domain" description="Protein kinase" evidence="11">
    <location>
        <begin position="81"/>
        <end position="581"/>
    </location>
</feature>
<evidence type="ECO:0000259" key="11">
    <source>
        <dbReference type="PROSITE" id="PS50011"/>
    </source>
</evidence>
<evidence type="ECO:0000256" key="8">
    <source>
        <dbReference type="ARBA" id="ARBA00048679"/>
    </source>
</evidence>
<keyword evidence="2" id="KW-0723">Serine/threonine-protein kinase</keyword>
<proteinExistence type="predicted"/>
<keyword evidence="5" id="KW-0418">Kinase</keyword>
<dbReference type="InterPro" id="IPR017441">
    <property type="entry name" value="Protein_kinase_ATP_BS"/>
</dbReference>
<dbReference type="EC" id="2.7.11.1" evidence="1"/>
<evidence type="ECO:0000256" key="3">
    <source>
        <dbReference type="ARBA" id="ARBA00022679"/>
    </source>
</evidence>
<dbReference type="SMART" id="SM00220">
    <property type="entry name" value="S_TKc"/>
    <property type="match status" value="1"/>
</dbReference>
<dbReference type="PROSITE" id="PS50011">
    <property type="entry name" value="PROTEIN_KINASE_DOM"/>
    <property type="match status" value="1"/>
</dbReference>
<dbReference type="InterPro" id="IPR000719">
    <property type="entry name" value="Prot_kinase_dom"/>
</dbReference>
<dbReference type="PANTHER" id="PTHR47634">
    <property type="entry name" value="PROTEIN KINASE DOMAIN-CONTAINING PROTEIN-RELATED"/>
    <property type="match status" value="1"/>
</dbReference>
<dbReference type="Gene3D" id="1.10.510.10">
    <property type="entry name" value="Transferase(Phosphotransferase) domain 1"/>
    <property type="match status" value="1"/>
</dbReference>
<evidence type="ECO:0000256" key="1">
    <source>
        <dbReference type="ARBA" id="ARBA00012513"/>
    </source>
</evidence>
<feature type="region of interest" description="Disordered" evidence="10">
    <location>
        <begin position="1"/>
        <end position="27"/>
    </location>
</feature>
<evidence type="ECO:0000313" key="12">
    <source>
        <dbReference type="EMBL" id="CAE6382182.1"/>
    </source>
</evidence>
<dbReference type="PROSITE" id="PS00107">
    <property type="entry name" value="PROTEIN_KINASE_ATP"/>
    <property type="match status" value="1"/>
</dbReference>
<dbReference type="SUPFAM" id="SSF56112">
    <property type="entry name" value="Protein kinase-like (PK-like)"/>
    <property type="match status" value="1"/>
</dbReference>
<comment type="caution">
    <text evidence="12">The sequence shown here is derived from an EMBL/GenBank/DDBJ whole genome shotgun (WGS) entry which is preliminary data.</text>
</comment>
<comment type="catalytic activity">
    <reaction evidence="7">
        <text>L-threonyl-[protein] + ATP = O-phospho-L-threonyl-[protein] + ADP + H(+)</text>
        <dbReference type="Rhea" id="RHEA:46608"/>
        <dbReference type="Rhea" id="RHEA-COMP:11060"/>
        <dbReference type="Rhea" id="RHEA-COMP:11605"/>
        <dbReference type="ChEBI" id="CHEBI:15378"/>
        <dbReference type="ChEBI" id="CHEBI:30013"/>
        <dbReference type="ChEBI" id="CHEBI:30616"/>
        <dbReference type="ChEBI" id="CHEBI:61977"/>
        <dbReference type="ChEBI" id="CHEBI:456216"/>
        <dbReference type="EC" id="2.7.11.1"/>
    </reaction>
</comment>
<reference evidence="12" key="1">
    <citation type="submission" date="2021-01" db="EMBL/GenBank/DDBJ databases">
        <authorList>
            <person name="Kaushik A."/>
        </authorList>
    </citation>
    <scope>NUCLEOTIDE SEQUENCE</scope>
    <source>
        <strain evidence="12">AG1-1C</strain>
    </source>
</reference>
<dbReference type="GO" id="GO:0005737">
    <property type="term" value="C:cytoplasm"/>
    <property type="evidence" value="ECO:0007669"/>
    <property type="project" value="TreeGrafter"/>
</dbReference>
<sequence length="583" mass="65024">MCASPSMRSVILPTDADPSVPYRSERVSPGGTRRVVYTIPDPPKRAKTMPIEVVEREEAVGDYMPGGYLRVRIGDRFAHRYRIVRKLGWGHFSTVWLAHDAQTDSHVALKFVKSAPRYSQTAADEVALLQHIVDARDEAHPGRDRLVTFLDSFTHTNARTAQLHHCIAFEPLGMNLLQLLQQPEYKHRGVPVPLVKQITRQVLHGLDYLHRPYSRLIDYPAPDLKPENILLRIAPDHIEHHIRAELASSPPAVEHSIPISASSRSSLYYSHRRQNVYIIGSQPLSSPSPSWSGSASSKPSLSVCHAQFEQLALRMSKLVAEEDERQTSANSSCAASAIFSLTSTSAAGSGWTSETEAEDCPTSDVAQARVIAEQPAEDSDTPRLSTVDGPSMLTKTAPVPISTQFEAKPRATEDQVSIKIADLGNAARIGRHVTDDIQTRQYRSPEVILRKRWGPAVDIFSLGCVVFELLTGDFLFEPKAREPLWSRDDDHICQMHEALGPFTHAAAFGGQLSRAIFRSDCTLRNVPARKINMWPIEAVLRDKYEMSKDRISEIDEFLRPLLALDPTERASALDAVEHPWLWA</sequence>
<dbReference type="InterPro" id="IPR011009">
    <property type="entry name" value="Kinase-like_dom_sf"/>
</dbReference>
<dbReference type="GO" id="GO:0005634">
    <property type="term" value="C:nucleus"/>
    <property type="evidence" value="ECO:0007669"/>
    <property type="project" value="TreeGrafter"/>
</dbReference>
<feature type="region of interest" description="Disordered" evidence="10">
    <location>
        <begin position="372"/>
        <end position="396"/>
    </location>
</feature>
<protein>
    <recommendedName>
        <fullName evidence="1">non-specific serine/threonine protein kinase</fullName>
        <ecNumber evidence="1">2.7.11.1</ecNumber>
    </recommendedName>
</protein>
<evidence type="ECO:0000256" key="4">
    <source>
        <dbReference type="ARBA" id="ARBA00022741"/>
    </source>
</evidence>
<evidence type="ECO:0000256" key="10">
    <source>
        <dbReference type="SAM" id="MobiDB-lite"/>
    </source>
</evidence>
<gene>
    <name evidence="12" type="ORF">RDB_LOCUS34942</name>
</gene>
<dbReference type="Pfam" id="PF00069">
    <property type="entry name" value="Pkinase"/>
    <property type="match status" value="2"/>
</dbReference>
<feature type="binding site" evidence="9">
    <location>
        <position position="110"/>
    </location>
    <ligand>
        <name>ATP</name>
        <dbReference type="ChEBI" id="CHEBI:30616"/>
    </ligand>
</feature>
<dbReference type="GO" id="GO:0000245">
    <property type="term" value="P:spliceosomal complex assembly"/>
    <property type="evidence" value="ECO:0007669"/>
    <property type="project" value="TreeGrafter"/>
</dbReference>
<evidence type="ECO:0000256" key="9">
    <source>
        <dbReference type="PROSITE-ProRule" id="PRU10141"/>
    </source>
</evidence>
<accession>A0A8H2ZZX1</accession>
<dbReference type="GO" id="GO:0005524">
    <property type="term" value="F:ATP binding"/>
    <property type="evidence" value="ECO:0007669"/>
    <property type="project" value="UniProtKB-UniRule"/>
</dbReference>
<dbReference type="AlphaFoldDB" id="A0A8H2ZZX1"/>
<evidence type="ECO:0000256" key="2">
    <source>
        <dbReference type="ARBA" id="ARBA00022527"/>
    </source>
</evidence>
<evidence type="ECO:0000313" key="13">
    <source>
        <dbReference type="Proteomes" id="UP000663846"/>
    </source>
</evidence>
<evidence type="ECO:0000256" key="7">
    <source>
        <dbReference type="ARBA" id="ARBA00047899"/>
    </source>
</evidence>
<dbReference type="FunFam" id="1.10.510.10:FF:000275">
    <property type="entry name" value="SRSF protein kinase 2 isoform X3"/>
    <property type="match status" value="1"/>
</dbReference>
<dbReference type="GO" id="GO:0004674">
    <property type="term" value="F:protein serine/threonine kinase activity"/>
    <property type="evidence" value="ECO:0007669"/>
    <property type="project" value="UniProtKB-KW"/>
</dbReference>
<evidence type="ECO:0000256" key="6">
    <source>
        <dbReference type="ARBA" id="ARBA00022840"/>
    </source>
</evidence>
<name>A0A8H2ZZX1_9AGAM</name>
<dbReference type="EMBL" id="CAJMWS010000220">
    <property type="protein sequence ID" value="CAE6382182.1"/>
    <property type="molecule type" value="Genomic_DNA"/>
</dbReference>
<dbReference type="GO" id="GO:0050684">
    <property type="term" value="P:regulation of mRNA processing"/>
    <property type="evidence" value="ECO:0007669"/>
    <property type="project" value="TreeGrafter"/>
</dbReference>
<dbReference type="PANTHER" id="PTHR47634:SF9">
    <property type="entry name" value="PROTEIN KINASE DOMAIN-CONTAINING PROTEIN-RELATED"/>
    <property type="match status" value="1"/>
</dbReference>
<comment type="catalytic activity">
    <reaction evidence="8">
        <text>L-seryl-[protein] + ATP = O-phospho-L-seryl-[protein] + ADP + H(+)</text>
        <dbReference type="Rhea" id="RHEA:17989"/>
        <dbReference type="Rhea" id="RHEA-COMP:9863"/>
        <dbReference type="Rhea" id="RHEA-COMP:11604"/>
        <dbReference type="ChEBI" id="CHEBI:15378"/>
        <dbReference type="ChEBI" id="CHEBI:29999"/>
        <dbReference type="ChEBI" id="CHEBI:30616"/>
        <dbReference type="ChEBI" id="CHEBI:83421"/>
        <dbReference type="ChEBI" id="CHEBI:456216"/>
        <dbReference type="EC" id="2.7.11.1"/>
    </reaction>
</comment>
<organism evidence="12 13">
    <name type="scientific">Rhizoctonia solani</name>
    <dbReference type="NCBI Taxonomy" id="456999"/>
    <lineage>
        <taxon>Eukaryota</taxon>
        <taxon>Fungi</taxon>
        <taxon>Dikarya</taxon>
        <taxon>Basidiomycota</taxon>
        <taxon>Agaricomycotina</taxon>
        <taxon>Agaricomycetes</taxon>
        <taxon>Cantharellales</taxon>
        <taxon>Ceratobasidiaceae</taxon>
        <taxon>Rhizoctonia</taxon>
    </lineage>
</organism>
<keyword evidence="6 9" id="KW-0067">ATP-binding</keyword>
<dbReference type="InterPro" id="IPR051334">
    <property type="entry name" value="SRPK"/>
</dbReference>
<dbReference type="Proteomes" id="UP000663846">
    <property type="component" value="Unassembled WGS sequence"/>
</dbReference>
<dbReference type="Gene3D" id="3.30.200.20">
    <property type="entry name" value="Phosphorylase Kinase, domain 1"/>
    <property type="match status" value="1"/>
</dbReference>
<keyword evidence="3" id="KW-0808">Transferase</keyword>
<keyword evidence="4 9" id="KW-0547">Nucleotide-binding</keyword>
<evidence type="ECO:0000256" key="5">
    <source>
        <dbReference type="ARBA" id="ARBA00022777"/>
    </source>
</evidence>